<dbReference type="AlphaFoldDB" id="A0AAV5RTU0"/>
<reference evidence="1 2" key="1">
    <citation type="journal article" date="2023" name="Elife">
        <title>Identification of key yeast species and microbe-microbe interactions impacting larval growth of Drosophila in the wild.</title>
        <authorList>
            <person name="Mure A."/>
            <person name="Sugiura Y."/>
            <person name="Maeda R."/>
            <person name="Honda K."/>
            <person name="Sakurai N."/>
            <person name="Takahashi Y."/>
            <person name="Watada M."/>
            <person name="Katoh T."/>
            <person name="Gotoh A."/>
            <person name="Gotoh Y."/>
            <person name="Taniguchi I."/>
            <person name="Nakamura K."/>
            <person name="Hayashi T."/>
            <person name="Katayama T."/>
            <person name="Uemura T."/>
            <person name="Hattori Y."/>
        </authorList>
    </citation>
    <scope>NUCLEOTIDE SEQUENCE [LARGE SCALE GENOMIC DNA]</scope>
    <source>
        <strain evidence="1 2">KH-74</strain>
    </source>
</reference>
<dbReference type="GO" id="GO:0005686">
    <property type="term" value="C:U2 snRNP"/>
    <property type="evidence" value="ECO:0007669"/>
    <property type="project" value="TreeGrafter"/>
</dbReference>
<proteinExistence type="predicted"/>
<evidence type="ECO:0000313" key="2">
    <source>
        <dbReference type="Proteomes" id="UP001377567"/>
    </source>
</evidence>
<dbReference type="EMBL" id="BTGD01000001">
    <property type="protein sequence ID" value="GMM54112.1"/>
    <property type="molecule type" value="Genomic_DNA"/>
</dbReference>
<name>A0AAV5RTU0_MAUHU</name>
<organism evidence="1 2">
    <name type="scientific">Maudiozyma humilis</name>
    <name type="common">Sour dough yeast</name>
    <name type="synonym">Kazachstania humilis</name>
    <dbReference type="NCBI Taxonomy" id="51915"/>
    <lineage>
        <taxon>Eukaryota</taxon>
        <taxon>Fungi</taxon>
        <taxon>Dikarya</taxon>
        <taxon>Ascomycota</taxon>
        <taxon>Saccharomycotina</taxon>
        <taxon>Saccharomycetes</taxon>
        <taxon>Saccharomycetales</taxon>
        <taxon>Saccharomycetaceae</taxon>
        <taxon>Maudiozyma</taxon>
    </lineage>
</organism>
<dbReference type="PANTHER" id="PTHR20978">
    <property type="entry name" value="SPLICING FACTOR 3B SUBUNIT 5"/>
    <property type="match status" value="1"/>
</dbReference>
<gene>
    <name evidence="1" type="ORF">DAKH74_007280</name>
</gene>
<dbReference type="GO" id="GO:0000398">
    <property type="term" value="P:mRNA splicing, via spliceosome"/>
    <property type="evidence" value="ECO:0007669"/>
    <property type="project" value="TreeGrafter"/>
</dbReference>
<dbReference type="Proteomes" id="UP001377567">
    <property type="component" value="Unassembled WGS sequence"/>
</dbReference>
<evidence type="ECO:0000313" key="1">
    <source>
        <dbReference type="EMBL" id="GMM54112.1"/>
    </source>
</evidence>
<dbReference type="GO" id="GO:0071011">
    <property type="term" value="C:precatalytic spliceosome"/>
    <property type="evidence" value="ECO:0007669"/>
    <property type="project" value="TreeGrafter"/>
</dbReference>
<keyword evidence="2" id="KW-1185">Reference proteome</keyword>
<comment type="caution">
    <text evidence="1">The sequence shown here is derived from an EMBL/GenBank/DDBJ whole genome shotgun (WGS) entry which is preliminary data.</text>
</comment>
<dbReference type="InterPro" id="IPR009846">
    <property type="entry name" value="SF3b5/RDS3-10"/>
</dbReference>
<dbReference type="PANTHER" id="PTHR20978:SF0">
    <property type="entry name" value="SPLICING FACTOR 3B SUBUNIT 5"/>
    <property type="match status" value="1"/>
</dbReference>
<accession>A0AAV5RTU0</accession>
<sequence length="122" mass="14218">MCVHALQDMHSAYSSLRIQGATNHHFSNYHTLPMSEKQRQQRLLQIQKQRYLGVGDENTTDVEWKTNVRRDTYNSLQGHSATLEYLTLANDAVLTKQQMRIALLRKMADLPESKKRPHEPEE</sequence>
<dbReference type="Pfam" id="PF07189">
    <property type="entry name" value="SF3b10"/>
    <property type="match status" value="1"/>
</dbReference>
<protein>
    <submittedName>
        <fullName evidence="1">U2 snRNP complex subunit</fullName>
    </submittedName>
</protein>